<evidence type="ECO:0000313" key="1">
    <source>
        <dbReference type="EMBL" id="PYH84552.1"/>
    </source>
</evidence>
<dbReference type="AlphaFoldDB" id="A0A319E0B0"/>
<dbReference type="Proteomes" id="UP000248340">
    <property type="component" value="Unassembled WGS sequence"/>
</dbReference>
<sequence>MDARGINLSTVSVTAPGVAFLRHDAPAAGLPSMEFMGGLSVAESVAQRAGYYFETASATSAVQLAALKSFLGTGRILAGTDYPSVPSNQIAATLPTIQTNGGFNTSEMGGIHAENALRLFPRVATVLGVF</sequence>
<protein>
    <recommendedName>
        <fullName evidence="3">Amidohydrolase-related domain-containing protein</fullName>
    </recommendedName>
</protein>
<dbReference type="SUPFAM" id="SSF51556">
    <property type="entry name" value="Metallo-dependent hydrolases"/>
    <property type="match status" value="1"/>
</dbReference>
<dbReference type="Gene3D" id="3.20.20.140">
    <property type="entry name" value="Metal-dependent hydrolases"/>
    <property type="match status" value="1"/>
</dbReference>
<evidence type="ECO:0008006" key="3">
    <source>
        <dbReference type="Google" id="ProtNLM"/>
    </source>
</evidence>
<dbReference type="VEuPathDB" id="FungiDB:BO82DRAFT_362315"/>
<dbReference type="RefSeq" id="XP_025494752.1">
    <property type="nucleotide sequence ID" value="XM_025636848.1"/>
</dbReference>
<dbReference type="GeneID" id="37139589"/>
<dbReference type="EMBL" id="KZ821683">
    <property type="protein sequence ID" value="PYH84552.1"/>
    <property type="molecule type" value="Genomic_DNA"/>
</dbReference>
<name>A0A319E0B0_9EURO</name>
<dbReference type="InterPro" id="IPR032466">
    <property type="entry name" value="Metal_Hydrolase"/>
</dbReference>
<gene>
    <name evidence="1" type="ORF">BO82DRAFT_362315</name>
</gene>
<accession>A0A319E0B0</accession>
<dbReference type="OrthoDB" id="2832284at2759"/>
<proteinExistence type="predicted"/>
<keyword evidence="2" id="KW-1185">Reference proteome</keyword>
<organism evidence="1 2">
    <name type="scientific">Aspergillus uvarum CBS 121591</name>
    <dbReference type="NCBI Taxonomy" id="1448315"/>
    <lineage>
        <taxon>Eukaryota</taxon>
        <taxon>Fungi</taxon>
        <taxon>Dikarya</taxon>
        <taxon>Ascomycota</taxon>
        <taxon>Pezizomycotina</taxon>
        <taxon>Eurotiomycetes</taxon>
        <taxon>Eurotiomycetidae</taxon>
        <taxon>Eurotiales</taxon>
        <taxon>Aspergillaceae</taxon>
        <taxon>Aspergillus</taxon>
        <taxon>Aspergillus subgen. Circumdati</taxon>
    </lineage>
</organism>
<reference evidence="1 2" key="1">
    <citation type="submission" date="2016-12" db="EMBL/GenBank/DDBJ databases">
        <title>The genomes of Aspergillus section Nigri reveals drivers in fungal speciation.</title>
        <authorList>
            <consortium name="DOE Joint Genome Institute"/>
            <person name="Vesth T.C."/>
            <person name="Nybo J."/>
            <person name="Theobald S."/>
            <person name="Brandl J."/>
            <person name="Frisvad J.C."/>
            <person name="Nielsen K.F."/>
            <person name="Lyhne E.K."/>
            <person name="Kogle M.E."/>
            <person name="Kuo A."/>
            <person name="Riley R."/>
            <person name="Clum A."/>
            <person name="Nolan M."/>
            <person name="Lipzen A."/>
            <person name="Salamov A."/>
            <person name="Henrissat B."/>
            <person name="Wiebenga A."/>
            <person name="De Vries R.P."/>
            <person name="Grigoriev I.V."/>
            <person name="Mortensen U.H."/>
            <person name="Andersen M.R."/>
            <person name="Baker S.E."/>
        </authorList>
    </citation>
    <scope>NUCLEOTIDE SEQUENCE [LARGE SCALE GENOMIC DNA]</scope>
    <source>
        <strain evidence="1 2">CBS 121591</strain>
    </source>
</reference>
<dbReference type="STRING" id="1448315.A0A319E0B0"/>
<evidence type="ECO:0000313" key="2">
    <source>
        <dbReference type="Proteomes" id="UP000248340"/>
    </source>
</evidence>